<keyword evidence="3" id="KW-1185">Reference proteome</keyword>
<evidence type="ECO:0000313" key="3">
    <source>
        <dbReference type="Proteomes" id="UP000001058"/>
    </source>
</evidence>
<evidence type="ECO:0000313" key="2">
    <source>
        <dbReference type="EMBL" id="EFJ43627.1"/>
    </source>
</evidence>
<feature type="compositionally biased region" description="Basic and acidic residues" evidence="1">
    <location>
        <begin position="198"/>
        <end position="209"/>
    </location>
</feature>
<sequence length="681" mass="69431">MPASLAVSPAAAQGALHAQDAATAAATTTTQAGAAGATSYTPDKQQPPNEHRVISNNSTSTRISGGEGVCGSGGGGGGVRRKRQGSGGGGRRAGGSDNGDHRGSGSCVYEQPSQGSTGAVEGLAGASSTSSSSTTVSNGTGSSSDRRSESAPGKAKSKKSKSPTSVGNVDVGAANPTAAVTAFGEAPAQLLAAAGDVDSDRIEGGRDDSELPGAIGGGMGTPSEGGGGGGGAIMAQRAVRGGGGKVAPGGGGRPPGASAHKAGAGGGGKSLPDRIRACRSVEELLALYDTAQREASAAARRNASEAGAAAAAAGLAAGAAAGLPAATVWMFLAAAGELVAGWRARIPAGYRTARLREAREMRAQLSRLLSESCAVVLWAERLGPPKVCLLLSLMVVAGGRHRGAEQHLGLLAEDSLNSLEQYSSGEVALAASSFARLRYYPGKGWLDTLVEATSGNQLARWRPIDLGFLIWALAKWKAKYGTRGPVGVPAAWLEEYYQAFEGCGERVTERELAMVCWAVGVLAVEGGPRPPGSFTNRLMMEVQVRLPSLGNQGLAHVAWGLCCCDVKPPKFWLRDFTGAAKAAMPYAGNGLSFSNLLWALAMWQGELHPGEQLLAEACKHSARWLHTLDFRGLAVLLLALSDLGHTPPLEWTANSLRSHSAAPPSGDGAAVKTPRRALRSR</sequence>
<feature type="compositionally biased region" description="Gly residues" evidence="1">
    <location>
        <begin position="242"/>
        <end position="254"/>
    </location>
</feature>
<feature type="region of interest" description="Disordered" evidence="1">
    <location>
        <begin position="656"/>
        <end position="681"/>
    </location>
</feature>
<feature type="region of interest" description="Disordered" evidence="1">
    <location>
        <begin position="197"/>
        <end position="230"/>
    </location>
</feature>
<dbReference type="AlphaFoldDB" id="D8U9E5"/>
<gene>
    <name evidence="2" type="ORF">VOLCADRAFT_96172</name>
</gene>
<organism evidence="3">
    <name type="scientific">Volvox carteri f. nagariensis</name>
    <dbReference type="NCBI Taxonomy" id="3068"/>
    <lineage>
        <taxon>Eukaryota</taxon>
        <taxon>Viridiplantae</taxon>
        <taxon>Chlorophyta</taxon>
        <taxon>core chlorophytes</taxon>
        <taxon>Chlorophyceae</taxon>
        <taxon>CS clade</taxon>
        <taxon>Chlamydomonadales</taxon>
        <taxon>Volvocaceae</taxon>
        <taxon>Volvox</taxon>
    </lineage>
</organism>
<accession>D8U9E5</accession>
<dbReference type="Proteomes" id="UP000001058">
    <property type="component" value="Unassembled WGS sequence"/>
</dbReference>
<dbReference type="OrthoDB" id="550447at2759"/>
<name>D8U9E5_VOLCA</name>
<protein>
    <recommendedName>
        <fullName evidence="4">Tbc2 translation factor, chloroplastic</fullName>
    </recommendedName>
</protein>
<feature type="compositionally biased region" description="Gly residues" evidence="1">
    <location>
        <begin position="85"/>
        <end position="97"/>
    </location>
</feature>
<dbReference type="GeneID" id="9616371"/>
<reference evidence="2 3" key="1">
    <citation type="journal article" date="2010" name="Science">
        <title>Genomic analysis of organismal complexity in the multicellular green alga Volvox carteri.</title>
        <authorList>
            <person name="Prochnik S.E."/>
            <person name="Umen J."/>
            <person name="Nedelcu A.M."/>
            <person name="Hallmann A."/>
            <person name="Miller S.M."/>
            <person name="Nishii I."/>
            <person name="Ferris P."/>
            <person name="Kuo A."/>
            <person name="Mitros T."/>
            <person name="Fritz-Laylin L.K."/>
            <person name="Hellsten U."/>
            <person name="Chapman J."/>
            <person name="Simakov O."/>
            <person name="Rensing S.A."/>
            <person name="Terry A."/>
            <person name="Pangilinan J."/>
            <person name="Kapitonov V."/>
            <person name="Jurka J."/>
            <person name="Salamov A."/>
            <person name="Shapiro H."/>
            <person name="Schmutz J."/>
            <person name="Grimwood J."/>
            <person name="Lindquist E."/>
            <person name="Lucas S."/>
            <person name="Grigoriev I.V."/>
            <person name="Schmitt R."/>
            <person name="Kirk D."/>
            <person name="Rokhsar D.S."/>
        </authorList>
    </citation>
    <scope>NUCLEOTIDE SEQUENCE [LARGE SCALE GENOMIC DNA]</scope>
    <source>
        <strain evidence="3">f. Nagariensis / Eve</strain>
    </source>
</reference>
<dbReference type="RefSeq" id="XP_002955327.1">
    <property type="nucleotide sequence ID" value="XM_002955281.1"/>
</dbReference>
<feature type="compositionally biased region" description="Gly residues" evidence="1">
    <location>
        <begin position="65"/>
        <end position="78"/>
    </location>
</feature>
<evidence type="ECO:0000256" key="1">
    <source>
        <dbReference type="SAM" id="MobiDB-lite"/>
    </source>
</evidence>
<feature type="compositionally biased region" description="Gly residues" evidence="1">
    <location>
        <begin position="214"/>
        <end position="230"/>
    </location>
</feature>
<evidence type="ECO:0008006" key="4">
    <source>
        <dbReference type="Google" id="ProtNLM"/>
    </source>
</evidence>
<proteinExistence type="predicted"/>
<feature type="region of interest" description="Disordered" evidence="1">
    <location>
        <begin position="27"/>
        <end position="169"/>
    </location>
</feature>
<dbReference type="EMBL" id="GL378371">
    <property type="protein sequence ID" value="EFJ43627.1"/>
    <property type="molecule type" value="Genomic_DNA"/>
</dbReference>
<dbReference type="InParanoid" id="D8U9E5"/>
<feature type="region of interest" description="Disordered" evidence="1">
    <location>
        <begin position="242"/>
        <end position="271"/>
    </location>
</feature>
<dbReference type="KEGG" id="vcn:VOLCADRAFT_96172"/>
<feature type="compositionally biased region" description="Low complexity" evidence="1">
    <location>
        <begin position="27"/>
        <end position="38"/>
    </location>
</feature>
<feature type="compositionally biased region" description="Low complexity" evidence="1">
    <location>
        <begin position="127"/>
        <end position="143"/>
    </location>
</feature>
<feature type="compositionally biased region" description="Polar residues" evidence="1">
    <location>
        <begin position="39"/>
        <end position="61"/>
    </location>
</feature>